<dbReference type="EMBL" id="JANFZH010000022">
    <property type="protein sequence ID" value="MCQ4840330.1"/>
    <property type="molecule type" value="Genomic_DNA"/>
</dbReference>
<evidence type="ECO:0000313" key="5">
    <source>
        <dbReference type="Proteomes" id="UP001524473"/>
    </source>
</evidence>
<dbReference type="PROSITE" id="PS51737">
    <property type="entry name" value="RECOMBINASE_DNA_BIND"/>
    <property type="match status" value="1"/>
</dbReference>
<accession>A0ABT1S1A6</accession>
<keyword evidence="1" id="KW-0175">Coiled coil</keyword>
<proteinExistence type="predicted"/>
<dbReference type="PANTHER" id="PTHR30461:SF23">
    <property type="entry name" value="DNA RECOMBINASE-RELATED"/>
    <property type="match status" value="1"/>
</dbReference>
<dbReference type="Gene3D" id="3.40.50.1390">
    <property type="entry name" value="Resolvase, N-terminal catalytic domain"/>
    <property type="match status" value="1"/>
</dbReference>
<evidence type="ECO:0000259" key="2">
    <source>
        <dbReference type="PROSITE" id="PS51736"/>
    </source>
</evidence>
<sequence length="524" mass="60046">MAKSVITIPATKSKYTATPLSCKKKRKVAAYARVSTDHEEQQSSYEAQVDYYTTYIQGRDDWEFVSVYADEGITGCNTKKRDGFNSMVEDALAGKIDLIITKSVSRFARNTVDSLTTIRKLKEHGTECYFEKENIWTFDGKGELLLTIMSSLAQEESRSISENCTWGQRKRFQDGKVTVPFGRFLGYDRGEDGNLVLNEDEAQIIRRIYGLFLQRRSPYAIAKVLTSEGIPTPGKKKTWSASTVKSILTNEKYKGDALLQKVYTEDFLTKKKIKNDGQVPQYYVENNHPAIIEPGVFDRVQKLMAVRHPGQNRNSSISPFSSRIKCGECGSWYGSKVWHSNDKYRKVIWQCNHKFDGDCKCGTPHITEDEIRSLFIKAMNILITEKDALIEDFEAIKDTVFDTSALVQERTDLQVDMNTVAGLIEECIAENARIAQDQGEYQKRYDSLAKRFDRTKDRLEAVERSIAEKQAHREMVEQFLSELANQDAVTEFTDELWYSMIDHVTIHSKDDIRFTFQNGTEIRM</sequence>
<dbReference type="InterPro" id="IPR050639">
    <property type="entry name" value="SSR_resolvase"/>
</dbReference>
<organism evidence="4 5">
    <name type="scientific">Neglectibacter timonensis</name>
    <dbReference type="NCBI Taxonomy" id="1776382"/>
    <lineage>
        <taxon>Bacteria</taxon>
        <taxon>Bacillati</taxon>
        <taxon>Bacillota</taxon>
        <taxon>Clostridia</taxon>
        <taxon>Eubacteriales</taxon>
        <taxon>Oscillospiraceae</taxon>
        <taxon>Neglectibacter</taxon>
    </lineage>
</organism>
<evidence type="ECO:0000313" key="4">
    <source>
        <dbReference type="EMBL" id="MCQ4840330.1"/>
    </source>
</evidence>
<reference evidence="4 5" key="1">
    <citation type="submission" date="2022-06" db="EMBL/GenBank/DDBJ databases">
        <title>Isolation of gut microbiota from human fecal samples.</title>
        <authorList>
            <person name="Pamer E.G."/>
            <person name="Barat B."/>
            <person name="Waligurski E."/>
            <person name="Medina S."/>
            <person name="Paddock L."/>
            <person name="Mostad J."/>
        </authorList>
    </citation>
    <scope>NUCLEOTIDE SEQUENCE [LARGE SCALE GENOMIC DNA]</scope>
    <source>
        <strain evidence="4 5">DFI.9.73</strain>
    </source>
</reference>
<gene>
    <name evidence="4" type="ORF">NE695_10450</name>
</gene>
<dbReference type="SMART" id="SM00857">
    <property type="entry name" value="Resolvase"/>
    <property type="match status" value="1"/>
</dbReference>
<dbReference type="Proteomes" id="UP001524473">
    <property type="component" value="Unassembled WGS sequence"/>
</dbReference>
<dbReference type="InterPro" id="IPR011109">
    <property type="entry name" value="DNA_bind_recombinase_dom"/>
</dbReference>
<dbReference type="Pfam" id="PF13408">
    <property type="entry name" value="Zn_ribbon_recom"/>
    <property type="match status" value="1"/>
</dbReference>
<feature type="coiled-coil region" evidence="1">
    <location>
        <begin position="445"/>
        <end position="472"/>
    </location>
</feature>
<evidence type="ECO:0000256" key="1">
    <source>
        <dbReference type="SAM" id="Coils"/>
    </source>
</evidence>
<dbReference type="PANTHER" id="PTHR30461">
    <property type="entry name" value="DNA-INVERTASE FROM LAMBDOID PROPHAGE"/>
    <property type="match status" value="1"/>
</dbReference>
<dbReference type="CDD" id="cd00338">
    <property type="entry name" value="Ser_Recombinase"/>
    <property type="match status" value="1"/>
</dbReference>
<dbReference type="InterPro" id="IPR006119">
    <property type="entry name" value="Resolv_N"/>
</dbReference>
<dbReference type="Pfam" id="PF00239">
    <property type="entry name" value="Resolvase"/>
    <property type="match status" value="1"/>
</dbReference>
<dbReference type="RefSeq" id="WP_256191911.1">
    <property type="nucleotide sequence ID" value="NZ_JANFZG010000020.1"/>
</dbReference>
<keyword evidence="5" id="KW-1185">Reference proteome</keyword>
<dbReference type="Pfam" id="PF07508">
    <property type="entry name" value="Recombinase"/>
    <property type="match status" value="1"/>
</dbReference>
<protein>
    <submittedName>
        <fullName evidence="4">Recombinase family protein</fullName>
    </submittedName>
</protein>
<dbReference type="InterPro" id="IPR036162">
    <property type="entry name" value="Resolvase-like_N_sf"/>
</dbReference>
<evidence type="ECO:0000259" key="3">
    <source>
        <dbReference type="PROSITE" id="PS51737"/>
    </source>
</evidence>
<dbReference type="SUPFAM" id="SSF53041">
    <property type="entry name" value="Resolvase-like"/>
    <property type="match status" value="1"/>
</dbReference>
<dbReference type="InterPro" id="IPR038109">
    <property type="entry name" value="DNA_bind_recomb_sf"/>
</dbReference>
<dbReference type="InterPro" id="IPR025827">
    <property type="entry name" value="Zn_ribbon_recom_dom"/>
</dbReference>
<feature type="domain" description="Resolvase/invertase-type recombinase catalytic" evidence="2">
    <location>
        <begin position="27"/>
        <end position="175"/>
    </location>
</feature>
<name>A0ABT1S1A6_9FIRM</name>
<dbReference type="PROSITE" id="PS51736">
    <property type="entry name" value="RECOMBINASES_3"/>
    <property type="match status" value="1"/>
</dbReference>
<comment type="caution">
    <text evidence="4">The sequence shown here is derived from an EMBL/GenBank/DDBJ whole genome shotgun (WGS) entry which is preliminary data.</text>
</comment>
<dbReference type="Gene3D" id="3.90.1750.20">
    <property type="entry name" value="Putative Large Serine Recombinase, Chain B, Domain 2"/>
    <property type="match status" value="1"/>
</dbReference>
<feature type="domain" description="Recombinase" evidence="3">
    <location>
        <begin position="184"/>
        <end position="310"/>
    </location>
</feature>